<feature type="compositionally biased region" description="Low complexity" evidence="1">
    <location>
        <begin position="21"/>
        <end position="40"/>
    </location>
</feature>
<accession>A0A8H7ZR13</accession>
<dbReference type="Proteomes" id="UP000673691">
    <property type="component" value="Unassembled WGS sequence"/>
</dbReference>
<feature type="region of interest" description="Disordered" evidence="1">
    <location>
        <begin position="1"/>
        <end position="284"/>
    </location>
</feature>
<comment type="caution">
    <text evidence="2">The sequence shown here is derived from an EMBL/GenBank/DDBJ whole genome shotgun (WGS) entry which is preliminary data.</text>
</comment>
<name>A0A8H7ZR13_9FUNG</name>
<reference evidence="2 3" key="1">
    <citation type="journal article" name="Sci. Rep.">
        <title>Genome-scale phylogenetic analyses confirm Olpidium as the closest living zoosporic fungus to the non-flagellated, terrestrial fungi.</title>
        <authorList>
            <person name="Chang Y."/>
            <person name="Rochon D."/>
            <person name="Sekimoto S."/>
            <person name="Wang Y."/>
            <person name="Chovatia M."/>
            <person name="Sandor L."/>
            <person name="Salamov A."/>
            <person name="Grigoriev I.V."/>
            <person name="Stajich J.E."/>
            <person name="Spatafora J.W."/>
        </authorList>
    </citation>
    <scope>NUCLEOTIDE SEQUENCE [LARGE SCALE GENOMIC DNA]</scope>
    <source>
        <strain evidence="2">S191</strain>
    </source>
</reference>
<gene>
    <name evidence="2" type="ORF">BJ554DRAFT_2350</name>
</gene>
<organism evidence="2 3">
    <name type="scientific">Olpidium bornovanus</name>
    <dbReference type="NCBI Taxonomy" id="278681"/>
    <lineage>
        <taxon>Eukaryota</taxon>
        <taxon>Fungi</taxon>
        <taxon>Fungi incertae sedis</taxon>
        <taxon>Olpidiomycota</taxon>
        <taxon>Olpidiomycotina</taxon>
        <taxon>Olpidiomycetes</taxon>
        <taxon>Olpidiales</taxon>
        <taxon>Olpidiaceae</taxon>
        <taxon>Olpidium</taxon>
    </lineage>
</organism>
<dbReference type="AlphaFoldDB" id="A0A8H7ZR13"/>
<sequence length="284" mass="30500">GPDGEARSAARRRRRLPPPAAASCRPPLRAAAAARSSSQPRSPPQPRSLHLQQRSPLRAVAAAHTFSAPRAKINKRLRERPSIQHRPAAAPLTVTETRSLHKQIEKIRNAAEKTASDNKRTGGQRRADADTLDPNALDVLERPERVGIQGCYDKKPIVISASDPPASKSMTPGQDGGSSEKDDTRSGHLQQTAGSASASDYPSGSKAKLQSEQTGKRQKGKGVTGDANPPGPVSSDRDTESETMLEGRRQRKDDNAVIRCHFSPSAHLDPNSPGDTKGAKQDRH</sequence>
<keyword evidence="3" id="KW-1185">Reference proteome</keyword>
<evidence type="ECO:0000313" key="3">
    <source>
        <dbReference type="Proteomes" id="UP000673691"/>
    </source>
</evidence>
<dbReference type="EMBL" id="JAEFCI010009801">
    <property type="protein sequence ID" value="KAG5457594.1"/>
    <property type="molecule type" value="Genomic_DNA"/>
</dbReference>
<feature type="compositionally biased region" description="Basic and acidic residues" evidence="1">
    <location>
        <begin position="98"/>
        <end position="129"/>
    </location>
</feature>
<feature type="non-terminal residue" evidence="2">
    <location>
        <position position="1"/>
    </location>
</feature>
<evidence type="ECO:0000313" key="2">
    <source>
        <dbReference type="EMBL" id="KAG5457594.1"/>
    </source>
</evidence>
<feature type="compositionally biased region" description="Basic and acidic residues" evidence="1">
    <location>
        <begin position="235"/>
        <end position="256"/>
    </location>
</feature>
<proteinExistence type="predicted"/>
<feature type="compositionally biased region" description="Polar residues" evidence="1">
    <location>
        <begin position="187"/>
        <end position="213"/>
    </location>
</feature>
<evidence type="ECO:0000256" key="1">
    <source>
        <dbReference type="SAM" id="MobiDB-lite"/>
    </source>
</evidence>
<protein>
    <submittedName>
        <fullName evidence="2">Uncharacterized protein</fullName>
    </submittedName>
</protein>